<accession>A0A5C5V745</accession>
<name>A0A5C5V745_9BACT</name>
<keyword evidence="4" id="KW-1185">Reference proteome</keyword>
<gene>
    <name evidence="3" type="ORF">Enr8_17400</name>
</gene>
<dbReference type="RefSeq" id="WP_146430521.1">
    <property type="nucleotide sequence ID" value="NZ_SJPF01000002.1"/>
</dbReference>
<feature type="compositionally biased region" description="Basic and acidic residues" evidence="1">
    <location>
        <begin position="70"/>
        <end position="82"/>
    </location>
</feature>
<evidence type="ECO:0000256" key="2">
    <source>
        <dbReference type="SAM" id="SignalP"/>
    </source>
</evidence>
<evidence type="ECO:0008006" key="5">
    <source>
        <dbReference type="Google" id="ProtNLM"/>
    </source>
</evidence>
<evidence type="ECO:0000313" key="4">
    <source>
        <dbReference type="Proteomes" id="UP000318878"/>
    </source>
</evidence>
<dbReference type="AlphaFoldDB" id="A0A5C5V745"/>
<feature type="signal peptide" evidence="2">
    <location>
        <begin position="1"/>
        <end position="22"/>
    </location>
</feature>
<evidence type="ECO:0000313" key="3">
    <source>
        <dbReference type="EMBL" id="TWT34346.1"/>
    </source>
</evidence>
<feature type="chain" id="PRO_5022866408" description="HEAT repeat protein" evidence="2">
    <location>
        <begin position="23"/>
        <end position="198"/>
    </location>
</feature>
<keyword evidence="2" id="KW-0732">Signal</keyword>
<feature type="region of interest" description="Disordered" evidence="1">
    <location>
        <begin position="15"/>
        <end position="123"/>
    </location>
</feature>
<comment type="caution">
    <text evidence="3">The sequence shown here is derived from an EMBL/GenBank/DDBJ whole genome shotgun (WGS) entry which is preliminary data.</text>
</comment>
<protein>
    <recommendedName>
        <fullName evidence="5">HEAT repeat protein</fullName>
    </recommendedName>
</protein>
<organism evidence="3 4">
    <name type="scientific">Blastopirellula retiformator</name>
    <dbReference type="NCBI Taxonomy" id="2527970"/>
    <lineage>
        <taxon>Bacteria</taxon>
        <taxon>Pseudomonadati</taxon>
        <taxon>Planctomycetota</taxon>
        <taxon>Planctomycetia</taxon>
        <taxon>Pirellulales</taxon>
        <taxon>Pirellulaceae</taxon>
        <taxon>Blastopirellula</taxon>
    </lineage>
</organism>
<reference evidence="3 4" key="1">
    <citation type="submission" date="2019-02" db="EMBL/GenBank/DDBJ databases">
        <title>Deep-cultivation of Planctomycetes and their phenomic and genomic characterization uncovers novel biology.</title>
        <authorList>
            <person name="Wiegand S."/>
            <person name="Jogler M."/>
            <person name="Boedeker C."/>
            <person name="Pinto D."/>
            <person name="Vollmers J."/>
            <person name="Rivas-Marin E."/>
            <person name="Kohn T."/>
            <person name="Peeters S.H."/>
            <person name="Heuer A."/>
            <person name="Rast P."/>
            <person name="Oberbeckmann S."/>
            <person name="Bunk B."/>
            <person name="Jeske O."/>
            <person name="Meyerdierks A."/>
            <person name="Storesund J.E."/>
            <person name="Kallscheuer N."/>
            <person name="Luecker S."/>
            <person name="Lage O.M."/>
            <person name="Pohl T."/>
            <person name="Merkel B.J."/>
            <person name="Hornburger P."/>
            <person name="Mueller R.-W."/>
            <person name="Bruemmer F."/>
            <person name="Labrenz M."/>
            <person name="Spormann A.M."/>
            <person name="Op Den Camp H."/>
            <person name="Overmann J."/>
            <person name="Amann R."/>
            <person name="Jetten M.S.M."/>
            <person name="Mascher T."/>
            <person name="Medema M.H."/>
            <person name="Devos D.P."/>
            <person name="Kaster A.-K."/>
            <person name="Ovreas L."/>
            <person name="Rohde M."/>
            <person name="Galperin M.Y."/>
            <person name="Jogler C."/>
        </authorList>
    </citation>
    <scope>NUCLEOTIDE SEQUENCE [LARGE SCALE GENOMIC DNA]</scope>
    <source>
        <strain evidence="3 4">Enr8</strain>
    </source>
</reference>
<evidence type="ECO:0000256" key="1">
    <source>
        <dbReference type="SAM" id="MobiDB-lite"/>
    </source>
</evidence>
<dbReference type="OrthoDB" id="97207at203682"/>
<dbReference type="EMBL" id="SJPF01000002">
    <property type="protein sequence ID" value="TWT34346.1"/>
    <property type="molecule type" value="Genomic_DNA"/>
</dbReference>
<dbReference type="Proteomes" id="UP000318878">
    <property type="component" value="Unassembled WGS sequence"/>
</dbReference>
<sequence precursor="true">MDRRLALLLALLLPGCSGSNDAADTKPAATPVRVAKVEKKEPVAEEPTDPLDNFDPSKFSLGDGSSDPGEMPKAEMPAERETAPPAKPAAQQDLPPLVIEGAPKPPEPFSGDETAPGTPIPEEVQRVLNSYSDENNDAVMKLVLTYPQAEVRPKAAEKLDDIDEEWASEALLVARAALRDPDLTVRASAAGSICCRSY</sequence>
<proteinExistence type="predicted"/>